<dbReference type="SUPFAM" id="SSF88874">
    <property type="entry name" value="Receptor-binding domain of short tail fibre protein gp12"/>
    <property type="match status" value="1"/>
</dbReference>
<organism evidence="2 3">
    <name type="scientific">Bacillus infantis</name>
    <dbReference type="NCBI Taxonomy" id="324767"/>
    <lineage>
        <taxon>Bacteria</taxon>
        <taxon>Bacillati</taxon>
        <taxon>Bacillota</taxon>
        <taxon>Bacilli</taxon>
        <taxon>Bacillales</taxon>
        <taxon>Bacillaceae</taxon>
        <taxon>Bacillus</taxon>
    </lineage>
</organism>
<dbReference type="InterPro" id="IPR037053">
    <property type="entry name" value="Phage_tail_collar_dom_sf"/>
</dbReference>
<dbReference type="InterPro" id="IPR011083">
    <property type="entry name" value="Phage_tail_collar_dom"/>
</dbReference>
<feature type="domain" description="Phage tail collar" evidence="1">
    <location>
        <begin position="6"/>
        <end position="62"/>
    </location>
</feature>
<dbReference type="Pfam" id="PF07484">
    <property type="entry name" value="Collar"/>
    <property type="match status" value="1"/>
</dbReference>
<dbReference type="EMBL" id="VTES01000006">
    <property type="protein sequence ID" value="TYS60600.1"/>
    <property type="molecule type" value="Genomic_DNA"/>
</dbReference>
<proteinExistence type="predicted"/>
<gene>
    <name evidence="2" type="ORF">FZD47_20545</name>
</gene>
<sequence length="173" mass="18478">MDPYVGEIRLFAGNFAPRDWAICDGSSLSVIGNTLLFSIIGNQFGGDGINSFNLPDLRNRVPMHQGAGQGLTPRAFSSTGGEATVTLDASQMPNHSHQPVCLEPQGANIPTEAYWAKSDGRGGRPVYSVDEPNTPLNSLAIGETGENQPHNNMQPFLALNFIIALQGVFPPKS</sequence>
<accession>A0A5D4SBE2</accession>
<dbReference type="AlphaFoldDB" id="A0A5D4SBE2"/>
<evidence type="ECO:0000313" key="3">
    <source>
        <dbReference type="Proteomes" id="UP000323732"/>
    </source>
</evidence>
<evidence type="ECO:0000259" key="1">
    <source>
        <dbReference type="Pfam" id="PF07484"/>
    </source>
</evidence>
<reference evidence="2 3" key="1">
    <citation type="submission" date="2019-08" db="EMBL/GenBank/DDBJ databases">
        <title>Bacillus genomes from the desert of Cuatro Cienegas, Coahuila.</title>
        <authorList>
            <person name="Olmedo-Alvarez G."/>
        </authorList>
    </citation>
    <scope>NUCLEOTIDE SEQUENCE [LARGE SCALE GENOMIC DNA]</scope>
    <source>
        <strain evidence="2 3">CH37_1T</strain>
    </source>
</reference>
<evidence type="ECO:0000313" key="2">
    <source>
        <dbReference type="EMBL" id="TYS60600.1"/>
    </source>
</evidence>
<dbReference type="RefSeq" id="WP_148950747.1">
    <property type="nucleotide sequence ID" value="NZ_VTES01000006.1"/>
</dbReference>
<dbReference type="Gene3D" id="3.90.1340.10">
    <property type="entry name" value="Phage tail collar domain"/>
    <property type="match status" value="1"/>
</dbReference>
<dbReference type="Proteomes" id="UP000323732">
    <property type="component" value="Unassembled WGS sequence"/>
</dbReference>
<comment type="caution">
    <text evidence="2">The sequence shown here is derived from an EMBL/GenBank/DDBJ whole genome shotgun (WGS) entry which is preliminary data.</text>
</comment>
<protein>
    <submittedName>
        <fullName evidence="2">Phage tail protein</fullName>
    </submittedName>
</protein>
<name>A0A5D4SBE2_9BACI</name>